<evidence type="ECO:0000313" key="8">
    <source>
        <dbReference type="Proteomes" id="UP000198825"/>
    </source>
</evidence>
<dbReference type="Pfam" id="PF04228">
    <property type="entry name" value="Zn_peptidase"/>
    <property type="match status" value="1"/>
</dbReference>
<dbReference type="GO" id="GO:0016020">
    <property type="term" value="C:membrane"/>
    <property type="evidence" value="ECO:0007669"/>
    <property type="project" value="UniProtKB-SubCell"/>
</dbReference>
<evidence type="ECO:0000256" key="2">
    <source>
        <dbReference type="ARBA" id="ARBA00022692"/>
    </source>
</evidence>
<dbReference type="Proteomes" id="UP000198825">
    <property type="component" value="Chromosome I"/>
</dbReference>
<dbReference type="InterPro" id="IPR007343">
    <property type="entry name" value="Uncharacterised_pept_Zn_put"/>
</dbReference>
<name>A0A1H2LG84_9ACTN</name>
<reference evidence="8" key="1">
    <citation type="submission" date="2016-10" db="EMBL/GenBank/DDBJ databases">
        <authorList>
            <person name="Varghese N."/>
            <person name="Submissions S."/>
        </authorList>
    </citation>
    <scope>NUCLEOTIDE SEQUENCE [LARGE SCALE GENOMIC DNA]</scope>
    <source>
        <strain evidence="8">DSM 21743</strain>
    </source>
</reference>
<feature type="compositionally biased region" description="Low complexity" evidence="5">
    <location>
        <begin position="33"/>
        <end position="49"/>
    </location>
</feature>
<protein>
    <recommendedName>
        <fullName evidence="9">Neutral zinc metallopeptidase</fullName>
    </recommendedName>
</protein>
<evidence type="ECO:0000256" key="1">
    <source>
        <dbReference type="ARBA" id="ARBA00004167"/>
    </source>
</evidence>
<keyword evidence="2 6" id="KW-0812">Transmembrane</keyword>
<dbReference type="OrthoDB" id="9774900at2"/>
<dbReference type="PANTHER" id="PTHR30168:SF0">
    <property type="entry name" value="INNER MEMBRANE PROTEIN"/>
    <property type="match status" value="1"/>
</dbReference>
<proteinExistence type="predicted"/>
<evidence type="ECO:0000256" key="6">
    <source>
        <dbReference type="SAM" id="Phobius"/>
    </source>
</evidence>
<dbReference type="EMBL" id="LT629799">
    <property type="protein sequence ID" value="SDU79745.1"/>
    <property type="molecule type" value="Genomic_DNA"/>
</dbReference>
<gene>
    <name evidence="7" type="ORF">SAMN04488544_0037</name>
</gene>
<feature type="transmembrane region" description="Helical" evidence="6">
    <location>
        <begin position="68"/>
        <end position="89"/>
    </location>
</feature>
<dbReference type="PANTHER" id="PTHR30168">
    <property type="entry name" value="PUTATIVE MEMBRANE PROTEIN YPFJ"/>
    <property type="match status" value="1"/>
</dbReference>
<keyword evidence="8" id="KW-1185">Reference proteome</keyword>
<organism evidence="7 8">
    <name type="scientific">Microlunatus sagamiharensis</name>
    <dbReference type="NCBI Taxonomy" id="546874"/>
    <lineage>
        <taxon>Bacteria</taxon>
        <taxon>Bacillati</taxon>
        <taxon>Actinomycetota</taxon>
        <taxon>Actinomycetes</taxon>
        <taxon>Propionibacteriales</taxon>
        <taxon>Propionibacteriaceae</taxon>
        <taxon>Microlunatus</taxon>
    </lineage>
</organism>
<keyword evidence="3 6" id="KW-1133">Transmembrane helix</keyword>
<keyword evidence="4 6" id="KW-0472">Membrane</keyword>
<feature type="region of interest" description="Disordered" evidence="5">
    <location>
        <begin position="1"/>
        <end position="60"/>
    </location>
</feature>
<evidence type="ECO:0008006" key="9">
    <source>
        <dbReference type="Google" id="ProtNLM"/>
    </source>
</evidence>
<dbReference type="RefSeq" id="WP_091072018.1">
    <property type="nucleotide sequence ID" value="NZ_LT629799.1"/>
</dbReference>
<evidence type="ECO:0000256" key="4">
    <source>
        <dbReference type="ARBA" id="ARBA00023136"/>
    </source>
</evidence>
<evidence type="ECO:0000256" key="5">
    <source>
        <dbReference type="SAM" id="MobiDB-lite"/>
    </source>
</evidence>
<dbReference type="STRING" id="546874.SAMN04488544_0037"/>
<accession>A0A1H2LG84</accession>
<evidence type="ECO:0000313" key="7">
    <source>
        <dbReference type="EMBL" id="SDU79745.1"/>
    </source>
</evidence>
<sequence>MSNQQWGGQPYGRPGGSWQQQGYPSGGFGQGYGQPAYGRPVPGYAPRGGPSFGGGPQRPQRRGGAGTLLLIGLVLLAGIALIGFVATGLGSGGSDNSDVAYQNDDYRVPPPDTSPPPLPVPETYEEAEQVITDSPFYGQSVPAPVRCDAKPINVGTASDSQLADHFNGQMECLVRVWEPPVTEAGLVIVRPSVTIYGAKMTTRCGTSGVNAFYCAADQQVYYSNQLARAVPIVAEDKWAADVVIAHEFGHALQARTGILISAKALGQQSGDEQTDLLYSRRLEVQADCLSGMYIRAVATSLGIQQSDLQGIEDTYKAVGDDEVTGDPNMVGNHGLARSRVYWGDQGLGNATISTCNTFTAPKSQVR</sequence>
<comment type="subcellular location">
    <subcellularLocation>
        <location evidence="1">Membrane</location>
        <topology evidence="1">Single-pass membrane protein</topology>
    </subcellularLocation>
</comment>
<dbReference type="AlphaFoldDB" id="A0A1H2LG84"/>
<feature type="region of interest" description="Disordered" evidence="5">
    <location>
        <begin position="93"/>
        <end position="116"/>
    </location>
</feature>
<evidence type="ECO:0000256" key="3">
    <source>
        <dbReference type="ARBA" id="ARBA00022989"/>
    </source>
</evidence>